<sequence>MTANAPSFSTKTRHAATNDKNGSKYSNAHPFPPFAYTSGMFVE</sequence>
<gene>
    <name evidence="2" type="ORF">CLV25_101182</name>
</gene>
<evidence type="ECO:0000313" key="2">
    <source>
        <dbReference type="EMBL" id="TCN72964.1"/>
    </source>
</evidence>
<keyword evidence="3" id="KW-1185">Reference proteome</keyword>
<reference evidence="2 3" key="1">
    <citation type="submission" date="2019-03" db="EMBL/GenBank/DDBJ databases">
        <title>Genomic Encyclopedia of Archaeal and Bacterial Type Strains, Phase II (KMG-II): from individual species to whole genera.</title>
        <authorList>
            <person name="Goeker M."/>
        </authorList>
    </citation>
    <scope>NUCLEOTIDE SEQUENCE [LARGE SCALE GENOMIC DNA]</scope>
    <source>
        <strain evidence="2 3">RL-C</strain>
    </source>
</reference>
<dbReference type="Proteomes" id="UP000294830">
    <property type="component" value="Unassembled WGS sequence"/>
</dbReference>
<dbReference type="RefSeq" id="WP_262709449.1">
    <property type="nucleotide sequence ID" value="NZ_SLWB01000001.1"/>
</dbReference>
<comment type="caution">
    <text evidence="2">The sequence shown here is derived from an EMBL/GenBank/DDBJ whole genome shotgun (WGS) entry which is preliminary data.</text>
</comment>
<proteinExistence type="predicted"/>
<evidence type="ECO:0000313" key="3">
    <source>
        <dbReference type="Proteomes" id="UP000294830"/>
    </source>
</evidence>
<organism evidence="2 3">
    <name type="scientific">Acetobacteroides hydrogenigenes</name>
    <dbReference type="NCBI Taxonomy" id="979970"/>
    <lineage>
        <taxon>Bacteria</taxon>
        <taxon>Pseudomonadati</taxon>
        <taxon>Bacteroidota</taxon>
        <taxon>Bacteroidia</taxon>
        <taxon>Bacteroidales</taxon>
        <taxon>Rikenellaceae</taxon>
        <taxon>Acetobacteroides</taxon>
    </lineage>
</organism>
<name>A0A4R2EV01_9BACT</name>
<dbReference type="AlphaFoldDB" id="A0A4R2EV01"/>
<evidence type="ECO:0000256" key="1">
    <source>
        <dbReference type="SAM" id="MobiDB-lite"/>
    </source>
</evidence>
<dbReference type="EMBL" id="SLWB01000001">
    <property type="protein sequence ID" value="TCN72964.1"/>
    <property type="molecule type" value="Genomic_DNA"/>
</dbReference>
<feature type="compositionally biased region" description="Polar residues" evidence="1">
    <location>
        <begin position="1"/>
        <end position="10"/>
    </location>
</feature>
<feature type="region of interest" description="Disordered" evidence="1">
    <location>
        <begin position="1"/>
        <end position="43"/>
    </location>
</feature>
<protein>
    <submittedName>
        <fullName evidence="2">Uncharacterized protein</fullName>
    </submittedName>
</protein>
<accession>A0A4R2EV01</accession>